<accession>A0A212C268</accession>
<evidence type="ECO:0000313" key="3">
    <source>
        <dbReference type="Proteomes" id="UP000242450"/>
    </source>
</evidence>
<dbReference type="PANTHER" id="PTHR40389">
    <property type="entry name" value="ENDOGENOUS RETROVIRUS GROUP K MEMBER 24 GAG POLYPROTEIN-RELATED"/>
    <property type="match status" value="1"/>
</dbReference>
<evidence type="ECO:0000256" key="1">
    <source>
        <dbReference type="ARBA" id="ARBA00022707"/>
    </source>
</evidence>
<dbReference type="GO" id="GO:0016032">
    <property type="term" value="P:viral process"/>
    <property type="evidence" value="ECO:0007669"/>
    <property type="project" value="InterPro"/>
</dbReference>
<evidence type="ECO:0000313" key="2">
    <source>
        <dbReference type="EMBL" id="OWK00085.1"/>
    </source>
</evidence>
<keyword evidence="1" id="KW-0449">Lipoprotein</keyword>
<organism evidence="2 3">
    <name type="scientific">Cervus elaphus hippelaphus</name>
    <name type="common">European red deer</name>
    <dbReference type="NCBI Taxonomy" id="46360"/>
    <lineage>
        <taxon>Eukaryota</taxon>
        <taxon>Metazoa</taxon>
        <taxon>Chordata</taxon>
        <taxon>Craniata</taxon>
        <taxon>Vertebrata</taxon>
        <taxon>Euteleostomi</taxon>
        <taxon>Mammalia</taxon>
        <taxon>Eutheria</taxon>
        <taxon>Laurasiatheria</taxon>
        <taxon>Artiodactyla</taxon>
        <taxon>Ruminantia</taxon>
        <taxon>Pecora</taxon>
        <taxon>Cervidae</taxon>
        <taxon>Cervinae</taxon>
        <taxon>Cervus</taxon>
    </lineage>
</organism>
<protein>
    <submittedName>
        <fullName evidence="2">Uncharacterized protein</fullName>
    </submittedName>
</protein>
<comment type="caution">
    <text evidence="2">The sequence shown here is derived from an EMBL/GenBank/DDBJ whole genome shotgun (WGS) entry which is preliminary data.</text>
</comment>
<dbReference type="InterPro" id="IPR008919">
    <property type="entry name" value="Retrov_capsid_N"/>
</dbReference>
<dbReference type="Gene3D" id="1.10.375.10">
    <property type="entry name" value="Human Immunodeficiency Virus Type 1 Capsid Protein"/>
    <property type="match status" value="1"/>
</dbReference>
<proteinExistence type="predicted"/>
<keyword evidence="3" id="KW-1185">Reference proteome</keyword>
<reference evidence="2 3" key="1">
    <citation type="journal article" date="2018" name="Mol. Genet. Genomics">
        <title>The red deer Cervus elaphus genome CerEla1.0: sequencing, annotating, genes, and chromosomes.</title>
        <authorList>
            <person name="Bana N.A."/>
            <person name="Nyiri A."/>
            <person name="Nagy J."/>
            <person name="Frank K."/>
            <person name="Nagy T."/>
            <person name="Steger V."/>
            <person name="Schiller M."/>
            <person name="Lakatos P."/>
            <person name="Sugar L."/>
            <person name="Horn P."/>
            <person name="Barta E."/>
            <person name="Orosz L."/>
        </authorList>
    </citation>
    <scope>NUCLEOTIDE SEQUENCE [LARGE SCALE GENOMIC DNA]</scope>
    <source>
        <strain evidence="2">Hungarian</strain>
    </source>
</reference>
<dbReference type="EMBL" id="MKHE01000033">
    <property type="protein sequence ID" value="OWK00085.1"/>
    <property type="molecule type" value="Genomic_DNA"/>
</dbReference>
<name>A0A212C268_CEREH</name>
<gene>
    <name evidence="2" type="ORF">Celaphus_00015906</name>
</gene>
<sequence>MKVLILFYMQQMKKAITMYGPHLPFTKELLNAWHLLLETLFSMIGEYLQWTMWFHDIARDHANKNARAGTPQNQITFEMLTGTRQFDTIEAQIQCPLLLHK</sequence>
<dbReference type="SUPFAM" id="SSF47943">
    <property type="entry name" value="Retrovirus capsid protein, N-terminal core domain"/>
    <property type="match status" value="1"/>
</dbReference>
<keyword evidence="1" id="KW-0519">Myristate</keyword>
<dbReference type="OrthoDB" id="9809438at2759"/>
<dbReference type="Proteomes" id="UP000242450">
    <property type="component" value="Chromosome 33"/>
</dbReference>
<dbReference type="PANTHER" id="PTHR40389:SF2">
    <property type="entry name" value="ENDOGENOUS RETROVIRUS GROUP K MEMBER 24 GAG POLYPROTEIN-RELATED"/>
    <property type="match status" value="1"/>
</dbReference>
<dbReference type="Pfam" id="PF00607">
    <property type="entry name" value="Gag_p24"/>
    <property type="match status" value="1"/>
</dbReference>
<dbReference type="AlphaFoldDB" id="A0A212C268"/>
<dbReference type="InterPro" id="IPR050195">
    <property type="entry name" value="Primate_lentivir_Gag_pol-like"/>
</dbReference>